<reference evidence="1" key="1">
    <citation type="submission" date="2019-08" db="EMBL/GenBank/DDBJ databases">
        <authorList>
            <person name="Kucharzyk K."/>
            <person name="Murdoch R.W."/>
            <person name="Higgins S."/>
            <person name="Loffler F."/>
        </authorList>
    </citation>
    <scope>NUCLEOTIDE SEQUENCE</scope>
</reference>
<comment type="caution">
    <text evidence="1">The sequence shown here is derived from an EMBL/GenBank/DDBJ whole genome shotgun (WGS) entry which is preliminary data.</text>
</comment>
<accession>A0A645DPR7</accession>
<evidence type="ECO:0000313" key="1">
    <source>
        <dbReference type="EMBL" id="MPM91464.1"/>
    </source>
</evidence>
<proteinExistence type="predicted"/>
<organism evidence="1">
    <name type="scientific">bioreactor metagenome</name>
    <dbReference type="NCBI Taxonomy" id="1076179"/>
    <lineage>
        <taxon>unclassified sequences</taxon>
        <taxon>metagenomes</taxon>
        <taxon>ecological metagenomes</taxon>
    </lineage>
</organism>
<dbReference type="EMBL" id="VSSQ01038514">
    <property type="protein sequence ID" value="MPM91464.1"/>
    <property type="molecule type" value="Genomic_DNA"/>
</dbReference>
<protein>
    <submittedName>
        <fullName evidence="1">Uncharacterized protein</fullName>
    </submittedName>
</protein>
<dbReference type="AlphaFoldDB" id="A0A645DPR7"/>
<gene>
    <name evidence="1" type="ORF">SDC9_138593</name>
</gene>
<name>A0A645DPR7_9ZZZZ</name>
<sequence>MSALTGGSFRILVPARDNTSVTHDGTPDADGFDFGSSTTASITCPATAPVSYGTFTATNANAEAGVTLNGVDYHVFTCSYTGNGEVGTAFGGGTYTAFTISNLINPAPKQDTGTHTLGSADTYPVIIQHLDASNAVIDQTTTKVGVVDAVKVSATIAPQLTFTVAGESSGTSACGGSTGVTTQALAVPFGELPLGSFMNASQLLTVVTNASAGYVVTAIENDQLGRNGNVCTGDGSSSNSCIVDASVSGISHTTSADWTSTSDPGFGYSLQVVTAGITPAFYYNESARTFSAKQFADQEDGQAPQTLFSRSTVAQNDQVRVCYRILAAVTNVAGDYENYLVYTASATF</sequence>